<comment type="caution">
    <text evidence="8">The sequence shown here is derived from an EMBL/GenBank/DDBJ whole genome shotgun (WGS) entry which is preliminary data.</text>
</comment>
<keyword evidence="2 4" id="KW-0560">Oxidoreductase</keyword>
<sequence length="479" mass="52834">MDQSPSPTVDHHPIDDDLQSLLESQRKAFQAHPYPTLEERQNKLERLHKGLITHKDALARALSEDFGHRSEFDSIMADILPSLNQLKYTKSKLKKWLKPTARHAGMMVAPAKVKVHYQPLGVVGIIVPWNFPVFMTLSPLITVLAAGNRAMIKLSEFTPATNGVLKTLLAEQFDDTEVAVIEGEAQRSAAFSALPFDHLFFTGSTTVGRHVMRAAADNLVPVTLELGGKSPVLIADDMGIDDAIKRIFFGKSLNAGQICVAPDYILLPEGKQDAFIDAYRRYFQTCYPAGLASQDYTSVINPRQYQRLIDTLAEATAAGAQAHPVCDHPRDDANHRLAPHLLTGVTDTMRIMQEEIFGPLLPVITYTDINDAIAQIQARPRPLALYLMSFNAELQQQVIQQTHAGGVAINETLMHVAADDAPFGGIGPSGMGHYHGFEGFQTFSKAKTVLTQGRFASGALAHPPYNRFIHKMMLKLLVR</sequence>
<dbReference type="PIRSF" id="PIRSF036492">
    <property type="entry name" value="ALDH"/>
    <property type="match status" value="1"/>
</dbReference>
<dbReference type="InterPro" id="IPR016161">
    <property type="entry name" value="Ald_DH/histidinol_DH"/>
</dbReference>
<evidence type="ECO:0000256" key="5">
    <source>
        <dbReference type="PROSITE-ProRule" id="PRU10007"/>
    </source>
</evidence>
<dbReference type="InterPro" id="IPR015590">
    <property type="entry name" value="Aldehyde_DH_dom"/>
</dbReference>
<keyword evidence="3" id="KW-0520">NAD</keyword>
<accession>A0ABP9ENR1</accession>
<organism evidence="8 9">
    <name type="scientific">Ferrimonas pelagia</name>
    <dbReference type="NCBI Taxonomy" id="1177826"/>
    <lineage>
        <taxon>Bacteria</taxon>
        <taxon>Pseudomonadati</taxon>
        <taxon>Pseudomonadota</taxon>
        <taxon>Gammaproteobacteria</taxon>
        <taxon>Alteromonadales</taxon>
        <taxon>Ferrimonadaceae</taxon>
        <taxon>Ferrimonas</taxon>
    </lineage>
</organism>
<dbReference type="PROSITE" id="PS00687">
    <property type="entry name" value="ALDEHYDE_DEHYDR_GLU"/>
    <property type="match status" value="1"/>
</dbReference>
<evidence type="ECO:0000256" key="2">
    <source>
        <dbReference type="ARBA" id="ARBA00023002"/>
    </source>
</evidence>
<dbReference type="PANTHER" id="PTHR43570">
    <property type="entry name" value="ALDEHYDE DEHYDROGENASE"/>
    <property type="match status" value="1"/>
</dbReference>
<dbReference type="Gene3D" id="3.40.309.10">
    <property type="entry name" value="Aldehyde Dehydrogenase, Chain A, domain 2"/>
    <property type="match status" value="1"/>
</dbReference>
<evidence type="ECO:0000313" key="9">
    <source>
        <dbReference type="Proteomes" id="UP001499988"/>
    </source>
</evidence>
<dbReference type="SUPFAM" id="SSF53720">
    <property type="entry name" value="ALDH-like"/>
    <property type="match status" value="1"/>
</dbReference>
<reference evidence="9" key="1">
    <citation type="journal article" date="2019" name="Int. J. Syst. Evol. Microbiol.">
        <title>The Global Catalogue of Microorganisms (GCM) 10K type strain sequencing project: providing services to taxonomists for standard genome sequencing and annotation.</title>
        <authorList>
            <consortium name="The Broad Institute Genomics Platform"/>
            <consortium name="The Broad Institute Genome Sequencing Center for Infectious Disease"/>
            <person name="Wu L."/>
            <person name="Ma J."/>
        </authorList>
    </citation>
    <scope>NUCLEOTIDE SEQUENCE [LARGE SCALE GENOMIC DNA]</scope>
    <source>
        <strain evidence="9">JCM 18401</strain>
    </source>
</reference>
<dbReference type="EMBL" id="BAABJZ010000009">
    <property type="protein sequence ID" value="GAA4877122.1"/>
    <property type="molecule type" value="Genomic_DNA"/>
</dbReference>
<dbReference type="InterPro" id="IPR029510">
    <property type="entry name" value="Ald_DH_CS_GLU"/>
</dbReference>
<dbReference type="Gene3D" id="3.40.605.10">
    <property type="entry name" value="Aldehyde Dehydrogenase, Chain A, domain 1"/>
    <property type="match status" value="1"/>
</dbReference>
<evidence type="ECO:0000256" key="6">
    <source>
        <dbReference type="RuleBase" id="RU003345"/>
    </source>
</evidence>
<gene>
    <name evidence="8" type="ORF">GCM10023333_07990</name>
</gene>
<dbReference type="Proteomes" id="UP001499988">
    <property type="component" value="Unassembled WGS sequence"/>
</dbReference>
<dbReference type="InterPro" id="IPR016163">
    <property type="entry name" value="Ald_DH_C"/>
</dbReference>
<proteinExistence type="inferred from homology"/>
<feature type="active site" evidence="5">
    <location>
        <position position="225"/>
    </location>
</feature>
<evidence type="ECO:0000259" key="7">
    <source>
        <dbReference type="Pfam" id="PF00171"/>
    </source>
</evidence>
<dbReference type="InterPro" id="IPR016162">
    <property type="entry name" value="Ald_DH_N"/>
</dbReference>
<evidence type="ECO:0000256" key="4">
    <source>
        <dbReference type="PIRNR" id="PIRNR036492"/>
    </source>
</evidence>
<keyword evidence="9" id="KW-1185">Reference proteome</keyword>
<dbReference type="RefSeq" id="WP_345333658.1">
    <property type="nucleotide sequence ID" value="NZ_BAABJZ010000009.1"/>
</dbReference>
<name>A0ABP9ENR1_9GAMM</name>
<feature type="domain" description="Aldehyde dehydrogenase" evidence="7">
    <location>
        <begin position="17"/>
        <end position="449"/>
    </location>
</feature>
<dbReference type="InterPro" id="IPR012394">
    <property type="entry name" value="Aldehyde_DH_NAD(P)"/>
</dbReference>
<dbReference type="Pfam" id="PF00171">
    <property type="entry name" value="Aldedh"/>
    <property type="match status" value="1"/>
</dbReference>
<evidence type="ECO:0000313" key="8">
    <source>
        <dbReference type="EMBL" id="GAA4877122.1"/>
    </source>
</evidence>
<comment type="similarity">
    <text evidence="1 4 6">Belongs to the aldehyde dehydrogenase family.</text>
</comment>
<evidence type="ECO:0000256" key="1">
    <source>
        <dbReference type="ARBA" id="ARBA00009986"/>
    </source>
</evidence>
<evidence type="ECO:0000256" key="3">
    <source>
        <dbReference type="ARBA" id="ARBA00023027"/>
    </source>
</evidence>
<dbReference type="PANTHER" id="PTHR43570:SF20">
    <property type="entry name" value="ALDEHYDE DEHYDROGENASE ALDX-RELATED"/>
    <property type="match status" value="1"/>
</dbReference>
<dbReference type="CDD" id="cd07133">
    <property type="entry name" value="ALDH_CALDH_CalB"/>
    <property type="match status" value="1"/>
</dbReference>
<protein>
    <recommendedName>
        <fullName evidence="4">Aldehyde dehydrogenase</fullName>
    </recommendedName>
</protein>